<comment type="caution">
    <text evidence="2">The sequence shown here is derived from an EMBL/GenBank/DDBJ whole genome shotgun (WGS) entry which is preliminary data.</text>
</comment>
<evidence type="ECO:0000313" key="2">
    <source>
        <dbReference type="EMBL" id="KAK2630989.1"/>
    </source>
</evidence>
<dbReference type="Proteomes" id="UP000030711">
    <property type="component" value="Unassembled WGS sequence"/>
</dbReference>
<keyword evidence="3" id="KW-1185">Reference proteome</keyword>
<gene>
    <name evidence="2" type="ORF">EUGRSUZ_L03596</name>
</gene>
<sequence length="87" mass="9533">MARAFCPGMGTASSSRNEMALSSGRVPISSSGRGGGSSSRRGDSRPICHDARRKHVTMNSRLRHGEKIVNKNIHRSCSNSRFVKEQF</sequence>
<evidence type="ECO:0000313" key="3">
    <source>
        <dbReference type="Proteomes" id="UP000030711"/>
    </source>
</evidence>
<feature type="compositionally biased region" description="Basic and acidic residues" evidence="1">
    <location>
        <begin position="40"/>
        <end position="50"/>
    </location>
</feature>
<name>A0AAD9WGP7_EUCGR</name>
<accession>A0AAD9WGP7</accession>
<dbReference type="AlphaFoldDB" id="A0AAD9WGP7"/>
<feature type="compositionally biased region" description="Low complexity" evidence="1">
    <location>
        <begin position="22"/>
        <end position="31"/>
    </location>
</feature>
<reference evidence="2 3" key="1">
    <citation type="journal article" date="2014" name="Nature">
        <title>The genome of Eucalyptus grandis.</title>
        <authorList>
            <person name="Myburg A.A."/>
            <person name="Grattapaglia D."/>
            <person name="Tuskan G.A."/>
            <person name="Hellsten U."/>
            <person name="Hayes R.D."/>
            <person name="Grimwood J."/>
            <person name="Jenkins J."/>
            <person name="Lindquist E."/>
            <person name="Tice H."/>
            <person name="Bauer D."/>
            <person name="Goodstein D.M."/>
            <person name="Dubchak I."/>
            <person name="Poliakov A."/>
            <person name="Mizrachi E."/>
            <person name="Kullan A.R."/>
            <person name="Hussey S.G."/>
            <person name="Pinard D."/>
            <person name="van der Merwe K."/>
            <person name="Singh P."/>
            <person name="van Jaarsveld I."/>
            <person name="Silva-Junior O.B."/>
            <person name="Togawa R.C."/>
            <person name="Pappas M.R."/>
            <person name="Faria D.A."/>
            <person name="Sansaloni C.P."/>
            <person name="Petroli C.D."/>
            <person name="Yang X."/>
            <person name="Ranjan P."/>
            <person name="Tschaplinski T.J."/>
            <person name="Ye C.Y."/>
            <person name="Li T."/>
            <person name="Sterck L."/>
            <person name="Vanneste K."/>
            <person name="Murat F."/>
            <person name="Soler M."/>
            <person name="Clemente H.S."/>
            <person name="Saidi N."/>
            <person name="Cassan-Wang H."/>
            <person name="Dunand C."/>
            <person name="Hefer C.A."/>
            <person name="Bornberg-Bauer E."/>
            <person name="Kersting A.R."/>
            <person name="Vining K."/>
            <person name="Amarasinghe V."/>
            <person name="Ranik M."/>
            <person name="Naithani S."/>
            <person name="Elser J."/>
            <person name="Boyd A.E."/>
            <person name="Liston A."/>
            <person name="Spatafora J.W."/>
            <person name="Dharmwardhana P."/>
            <person name="Raja R."/>
            <person name="Sullivan C."/>
            <person name="Romanel E."/>
            <person name="Alves-Ferreira M."/>
            <person name="Kulheim C."/>
            <person name="Foley W."/>
            <person name="Carocha V."/>
            <person name="Paiva J."/>
            <person name="Kudrna D."/>
            <person name="Brommonschenkel S.H."/>
            <person name="Pasquali G."/>
            <person name="Byrne M."/>
            <person name="Rigault P."/>
            <person name="Tibbits J."/>
            <person name="Spokevicius A."/>
            <person name="Jones R.C."/>
            <person name="Steane D.A."/>
            <person name="Vaillancourt R.E."/>
            <person name="Potts B.M."/>
            <person name="Joubert F."/>
            <person name="Barry K."/>
            <person name="Pappas G.J."/>
            <person name="Strauss S.H."/>
            <person name="Jaiswal P."/>
            <person name="Grima-Pettenati J."/>
            <person name="Salse J."/>
            <person name="Van de Peer Y."/>
            <person name="Rokhsar D.S."/>
            <person name="Schmutz J."/>
        </authorList>
    </citation>
    <scope>NUCLEOTIDE SEQUENCE [LARGE SCALE GENOMIC DNA]</scope>
    <source>
        <strain evidence="3">cv. BRASUZ1</strain>
        <tissue evidence="2">Leaf extractions</tissue>
    </source>
</reference>
<organism evidence="2 3">
    <name type="scientific">Eucalyptus grandis</name>
    <name type="common">Flooded gum</name>
    <dbReference type="NCBI Taxonomy" id="71139"/>
    <lineage>
        <taxon>Eukaryota</taxon>
        <taxon>Viridiplantae</taxon>
        <taxon>Streptophyta</taxon>
        <taxon>Embryophyta</taxon>
        <taxon>Tracheophyta</taxon>
        <taxon>Spermatophyta</taxon>
        <taxon>Magnoliopsida</taxon>
        <taxon>eudicotyledons</taxon>
        <taxon>Gunneridae</taxon>
        <taxon>Pentapetalae</taxon>
        <taxon>rosids</taxon>
        <taxon>malvids</taxon>
        <taxon>Myrtales</taxon>
        <taxon>Myrtaceae</taxon>
        <taxon>Myrtoideae</taxon>
        <taxon>Eucalypteae</taxon>
        <taxon>Eucalyptus</taxon>
    </lineage>
</organism>
<protein>
    <submittedName>
        <fullName evidence="2">Uncharacterized protein</fullName>
    </submittedName>
</protein>
<feature type="region of interest" description="Disordered" evidence="1">
    <location>
        <begin position="1"/>
        <end position="50"/>
    </location>
</feature>
<evidence type="ECO:0000256" key="1">
    <source>
        <dbReference type="SAM" id="MobiDB-lite"/>
    </source>
</evidence>
<dbReference type="EMBL" id="MU851881">
    <property type="protein sequence ID" value="KAK2630989.1"/>
    <property type="molecule type" value="Genomic_DNA"/>
</dbReference>
<proteinExistence type="predicted"/>